<sequence>MATTDAVYTAFTHALTTLQPQSFAFAHTSPLPAGELASLSADQLFAIDSSTATLTLPFWTIPLLAEGAASRLRVDDDHDAVLASMVAVVINADNATAWNVRRRLISAGVLKRDVEVTDVLDMVFRKHPKSSEAWAYRWWLVKELLEDDDARVAELGACLTYADLYPRNYYCWSHARRVCRGLAVRASAMAMVAGYVADGRFHDTSALHLLDELLADDADTATLAAALDRAWLWLDDAPRHESLWMHVRFLASAAARLGAVDVVADAVAGVAARAEARGAACAG</sequence>
<dbReference type="OrthoDB" id="1924260at2759"/>
<protein>
    <submittedName>
        <fullName evidence="5">Uncharacterized protein</fullName>
    </submittedName>
</protein>
<dbReference type="PANTHER" id="PTHR11129">
    <property type="entry name" value="PROTEIN FARNESYLTRANSFERASE ALPHA SUBUNIT/RAB GERANYLGERANYL TRANSFERASE ALPHA SUBUNIT"/>
    <property type="match status" value="1"/>
</dbReference>
<proteinExistence type="inferred from homology"/>
<dbReference type="RefSeq" id="XP_013754257.1">
    <property type="nucleotide sequence ID" value="XM_013898803.1"/>
</dbReference>
<keyword evidence="3" id="KW-0808">Transferase</keyword>
<dbReference type="AlphaFoldDB" id="A0A0L0DPC5"/>
<dbReference type="STRING" id="461836.A0A0L0DPC5"/>
<keyword evidence="6" id="KW-1185">Reference proteome</keyword>
<evidence type="ECO:0000256" key="2">
    <source>
        <dbReference type="ARBA" id="ARBA00022602"/>
    </source>
</evidence>
<dbReference type="InterPro" id="IPR002088">
    <property type="entry name" value="Prenyl_trans_a"/>
</dbReference>
<keyword evidence="4" id="KW-0677">Repeat</keyword>
<evidence type="ECO:0000256" key="1">
    <source>
        <dbReference type="ARBA" id="ARBA00006734"/>
    </source>
</evidence>
<name>A0A0L0DPC5_THETB</name>
<dbReference type="Pfam" id="PF01239">
    <property type="entry name" value="PPTA"/>
    <property type="match status" value="2"/>
</dbReference>
<gene>
    <name evidence="5" type="ORF">AMSG_09839</name>
</gene>
<evidence type="ECO:0000256" key="3">
    <source>
        <dbReference type="ARBA" id="ARBA00022679"/>
    </source>
</evidence>
<keyword evidence="2" id="KW-0637">Prenyltransferase</keyword>
<reference evidence="5 6" key="1">
    <citation type="submission" date="2010-05" db="EMBL/GenBank/DDBJ databases">
        <title>The Genome Sequence of Thecamonas trahens ATCC 50062.</title>
        <authorList>
            <consortium name="The Broad Institute Genome Sequencing Platform"/>
            <person name="Russ C."/>
            <person name="Cuomo C."/>
            <person name="Shea T."/>
            <person name="Young S.K."/>
            <person name="Zeng Q."/>
            <person name="Koehrsen M."/>
            <person name="Haas B."/>
            <person name="Borodovsky M."/>
            <person name="Guigo R."/>
            <person name="Alvarado L."/>
            <person name="Berlin A."/>
            <person name="Bochicchio J."/>
            <person name="Borenstein D."/>
            <person name="Chapman S."/>
            <person name="Chen Z."/>
            <person name="Freedman E."/>
            <person name="Gellesch M."/>
            <person name="Goldberg J."/>
            <person name="Griggs A."/>
            <person name="Gujja S."/>
            <person name="Heilman E."/>
            <person name="Heiman D."/>
            <person name="Hepburn T."/>
            <person name="Howarth C."/>
            <person name="Jen D."/>
            <person name="Larson L."/>
            <person name="Mehta T."/>
            <person name="Park D."/>
            <person name="Pearson M."/>
            <person name="Roberts A."/>
            <person name="Saif S."/>
            <person name="Shenoy N."/>
            <person name="Sisk P."/>
            <person name="Stolte C."/>
            <person name="Sykes S."/>
            <person name="Thomson T."/>
            <person name="Walk T."/>
            <person name="White J."/>
            <person name="Yandava C."/>
            <person name="Burger G."/>
            <person name="Gray M.W."/>
            <person name="Holland P.W.H."/>
            <person name="King N."/>
            <person name="Lang F.B.F."/>
            <person name="Roger A.J."/>
            <person name="Ruiz-Trillo I."/>
            <person name="Lander E."/>
            <person name="Nusbaum C."/>
        </authorList>
    </citation>
    <scope>NUCLEOTIDE SEQUENCE [LARGE SCALE GENOMIC DNA]</scope>
    <source>
        <strain evidence="5 6">ATCC 50062</strain>
    </source>
</reference>
<accession>A0A0L0DPC5</accession>
<comment type="similarity">
    <text evidence="1">Belongs to the protein prenyltransferase subunit alpha family.</text>
</comment>
<dbReference type="GO" id="GO:0008318">
    <property type="term" value="F:protein prenyltransferase activity"/>
    <property type="evidence" value="ECO:0007669"/>
    <property type="project" value="InterPro"/>
</dbReference>
<organism evidence="5 6">
    <name type="scientific">Thecamonas trahens ATCC 50062</name>
    <dbReference type="NCBI Taxonomy" id="461836"/>
    <lineage>
        <taxon>Eukaryota</taxon>
        <taxon>Apusozoa</taxon>
        <taxon>Apusomonadida</taxon>
        <taxon>Apusomonadidae</taxon>
        <taxon>Thecamonas</taxon>
    </lineage>
</organism>
<dbReference type="Proteomes" id="UP000054408">
    <property type="component" value="Unassembled WGS sequence"/>
</dbReference>
<evidence type="ECO:0000256" key="4">
    <source>
        <dbReference type="ARBA" id="ARBA00022737"/>
    </source>
</evidence>
<evidence type="ECO:0000313" key="6">
    <source>
        <dbReference type="Proteomes" id="UP000054408"/>
    </source>
</evidence>
<dbReference type="EMBL" id="GL349483">
    <property type="protein sequence ID" value="KNC53881.1"/>
    <property type="molecule type" value="Genomic_DNA"/>
</dbReference>
<dbReference type="PANTHER" id="PTHR11129:SF3">
    <property type="entry name" value="PROTEIN PRENYLTRANSFERASE ALPHA SUBUNIT REPEAT-CONTAINING PROTEIN 1"/>
    <property type="match status" value="1"/>
</dbReference>
<dbReference type="GeneID" id="25568211"/>
<dbReference type="Gene3D" id="1.25.40.120">
    <property type="entry name" value="Protein prenylyltransferase"/>
    <property type="match status" value="1"/>
</dbReference>
<dbReference type="SUPFAM" id="SSF48439">
    <property type="entry name" value="Protein prenylyltransferase"/>
    <property type="match status" value="1"/>
</dbReference>
<dbReference type="GO" id="GO:0005737">
    <property type="term" value="C:cytoplasm"/>
    <property type="evidence" value="ECO:0007669"/>
    <property type="project" value="TreeGrafter"/>
</dbReference>
<evidence type="ECO:0000313" key="5">
    <source>
        <dbReference type="EMBL" id="KNC53881.1"/>
    </source>
</evidence>